<accession>A0A5C8HYU0</accession>
<protein>
    <submittedName>
        <fullName evidence="6">LysR family transcriptional regulator</fullName>
    </submittedName>
</protein>
<dbReference type="GO" id="GO:0003700">
    <property type="term" value="F:DNA-binding transcription factor activity"/>
    <property type="evidence" value="ECO:0007669"/>
    <property type="project" value="InterPro"/>
</dbReference>
<dbReference type="Pfam" id="PF00126">
    <property type="entry name" value="HTH_1"/>
    <property type="match status" value="1"/>
</dbReference>
<sequence>MNDLLDLVALRSLVEIADAGTFTGAARALGVSQPAVSQHVRALETRFDATLVTRSSRRIVFTAAGERVLAEARRLLAVHDDVLRSLETLEETPIVVACIEHAVPSVLSSVLSELERSVPNRRVVVQVDNAEHIGAGLKAGLIDVAVVLGHDWDTPGNEIGRFALRWVTGRPLAIQDPRGVPLVVNREPCRIRQHALGLLARSGTPAHIAAESSSLEGVLAAVRAGLGTALLPMHVRSAAGLHERPDLPGAGEIAVRLVTRRGVDPAVGAAATVGARRAFAPSKSQVSA</sequence>
<evidence type="ECO:0000256" key="2">
    <source>
        <dbReference type="ARBA" id="ARBA00023015"/>
    </source>
</evidence>
<dbReference type="InterPro" id="IPR000847">
    <property type="entry name" value="LysR_HTH_N"/>
</dbReference>
<organism evidence="6 7">
    <name type="scientific">Microbacterium hatanonis</name>
    <dbReference type="NCBI Taxonomy" id="404366"/>
    <lineage>
        <taxon>Bacteria</taxon>
        <taxon>Bacillati</taxon>
        <taxon>Actinomycetota</taxon>
        <taxon>Actinomycetes</taxon>
        <taxon>Micrococcales</taxon>
        <taxon>Microbacteriaceae</taxon>
        <taxon>Microbacterium</taxon>
    </lineage>
</organism>
<feature type="domain" description="HTH lysR-type" evidence="5">
    <location>
        <begin position="5"/>
        <end position="62"/>
    </location>
</feature>
<comment type="caution">
    <text evidence="6">The sequence shown here is derived from an EMBL/GenBank/DDBJ whole genome shotgun (WGS) entry which is preliminary data.</text>
</comment>
<dbReference type="PRINTS" id="PR00039">
    <property type="entry name" value="HTHLYSR"/>
</dbReference>
<dbReference type="CDD" id="cd05466">
    <property type="entry name" value="PBP2_LTTR_substrate"/>
    <property type="match status" value="1"/>
</dbReference>
<dbReference type="PANTHER" id="PTHR30579:SF7">
    <property type="entry name" value="HTH-TYPE TRANSCRIPTIONAL REGULATOR LRHA-RELATED"/>
    <property type="match status" value="1"/>
</dbReference>
<dbReference type="PROSITE" id="PS50931">
    <property type="entry name" value="HTH_LYSR"/>
    <property type="match status" value="1"/>
</dbReference>
<dbReference type="AlphaFoldDB" id="A0A5C8HYU0"/>
<dbReference type="Proteomes" id="UP000321034">
    <property type="component" value="Unassembled WGS sequence"/>
</dbReference>
<dbReference type="InterPro" id="IPR050176">
    <property type="entry name" value="LTTR"/>
</dbReference>
<dbReference type="FunFam" id="1.10.10.10:FF:000001">
    <property type="entry name" value="LysR family transcriptional regulator"/>
    <property type="match status" value="1"/>
</dbReference>
<name>A0A5C8HYU0_9MICO</name>
<reference evidence="6 7" key="1">
    <citation type="submission" date="2019-08" db="EMBL/GenBank/DDBJ databases">
        <authorList>
            <person name="Dong K."/>
        </authorList>
    </citation>
    <scope>NUCLEOTIDE SEQUENCE [LARGE SCALE GENOMIC DNA]</scope>
    <source>
        <strain evidence="6 7">JCM14558</strain>
    </source>
</reference>
<proteinExistence type="inferred from homology"/>
<evidence type="ECO:0000259" key="5">
    <source>
        <dbReference type="PROSITE" id="PS50931"/>
    </source>
</evidence>
<keyword evidence="4" id="KW-0804">Transcription</keyword>
<evidence type="ECO:0000313" key="7">
    <source>
        <dbReference type="Proteomes" id="UP000321034"/>
    </source>
</evidence>
<comment type="similarity">
    <text evidence="1">Belongs to the LysR transcriptional regulatory family.</text>
</comment>
<dbReference type="SUPFAM" id="SSF46785">
    <property type="entry name" value="Winged helix' DNA-binding domain"/>
    <property type="match status" value="1"/>
</dbReference>
<dbReference type="Pfam" id="PF03466">
    <property type="entry name" value="LysR_substrate"/>
    <property type="match status" value="1"/>
</dbReference>
<evidence type="ECO:0000256" key="1">
    <source>
        <dbReference type="ARBA" id="ARBA00009437"/>
    </source>
</evidence>
<dbReference type="InterPro" id="IPR005119">
    <property type="entry name" value="LysR_subst-bd"/>
</dbReference>
<evidence type="ECO:0000313" key="6">
    <source>
        <dbReference type="EMBL" id="TXK12028.1"/>
    </source>
</evidence>
<dbReference type="SUPFAM" id="SSF53850">
    <property type="entry name" value="Periplasmic binding protein-like II"/>
    <property type="match status" value="1"/>
</dbReference>
<dbReference type="Gene3D" id="3.40.190.10">
    <property type="entry name" value="Periplasmic binding protein-like II"/>
    <property type="match status" value="2"/>
</dbReference>
<dbReference type="EMBL" id="VRSV01000001">
    <property type="protein sequence ID" value="TXK12028.1"/>
    <property type="molecule type" value="Genomic_DNA"/>
</dbReference>
<dbReference type="PANTHER" id="PTHR30579">
    <property type="entry name" value="TRANSCRIPTIONAL REGULATOR"/>
    <property type="match status" value="1"/>
</dbReference>
<keyword evidence="2" id="KW-0805">Transcription regulation</keyword>
<dbReference type="Gene3D" id="1.10.10.10">
    <property type="entry name" value="Winged helix-like DNA-binding domain superfamily/Winged helix DNA-binding domain"/>
    <property type="match status" value="1"/>
</dbReference>
<dbReference type="GO" id="GO:0003677">
    <property type="term" value="F:DNA binding"/>
    <property type="evidence" value="ECO:0007669"/>
    <property type="project" value="UniProtKB-KW"/>
</dbReference>
<keyword evidence="7" id="KW-1185">Reference proteome</keyword>
<keyword evidence="3" id="KW-0238">DNA-binding</keyword>
<dbReference type="RefSeq" id="WP_147892777.1">
    <property type="nucleotide sequence ID" value="NZ_BAAANR010000001.1"/>
</dbReference>
<evidence type="ECO:0000256" key="3">
    <source>
        <dbReference type="ARBA" id="ARBA00023125"/>
    </source>
</evidence>
<dbReference type="OrthoDB" id="9789529at2"/>
<gene>
    <name evidence="6" type="ORF">FVP77_00605</name>
</gene>
<evidence type="ECO:0000256" key="4">
    <source>
        <dbReference type="ARBA" id="ARBA00023163"/>
    </source>
</evidence>
<dbReference type="InterPro" id="IPR036390">
    <property type="entry name" value="WH_DNA-bd_sf"/>
</dbReference>
<dbReference type="InterPro" id="IPR036388">
    <property type="entry name" value="WH-like_DNA-bd_sf"/>
</dbReference>